<accession>A0A251TTK2</accession>
<reference evidence="2" key="2">
    <citation type="submission" date="2017-02" db="EMBL/GenBank/DDBJ databases">
        <title>Sunflower complete genome.</title>
        <authorList>
            <person name="Langlade N."/>
            <person name="Munos S."/>
        </authorList>
    </citation>
    <scope>NUCLEOTIDE SEQUENCE [LARGE SCALE GENOMIC DNA]</scope>
    <source>
        <tissue evidence="2">Leaves</tissue>
    </source>
</reference>
<evidence type="ECO:0000313" key="1">
    <source>
        <dbReference type="EMBL" id="KAF5790173.1"/>
    </source>
</evidence>
<protein>
    <submittedName>
        <fullName evidence="2">Uncharacterized protein</fullName>
    </submittedName>
</protein>
<name>A0A251TTK2_HELAN</name>
<proteinExistence type="predicted"/>
<reference evidence="1" key="3">
    <citation type="submission" date="2020-06" db="EMBL/GenBank/DDBJ databases">
        <title>Helianthus annuus Genome sequencing and assembly Release 2.</title>
        <authorList>
            <person name="Gouzy J."/>
            <person name="Langlade N."/>
            <person name="Munos S."/>
        </authorList>
    </citation>
    <scope>NUCLEOTIDE SEQUENCE</scope>
    <source>
        <tissue evidence="1">Leaves</tissue>
    </source>
</reference>
<dbReference type="Gramene" id="mRNA:HanXRQr2_Chr09g0380011">
    <property type="protein sequence ID" value="mRNA:HanXRQr2_Chr09g0380011"/>
    <property type="gene ID" value="HanXRQr2_Chr09g0380011"/>
</dbReference>
<dbReference type="Proteomes" id="UP000215914">
    <property type="component" value="Chromosome 9"/>
</dbReference>
<evidence type="ECO:0000313" key="3">
    <source>
        <dbReference type="Proteomes" id="UP000215914"/>
    </source>
</evidence>
<dbReference type="EMBL" id="CM007898">
    <property type="protein sequence ID" value="OTG14470.1"/>
    <property type="molecule type" value="Genomic_DNA"/>
</dbReference>
<dbReference type="EMBL" id="MNCJ02000324">
    <property type="protein sequence ID" value="KAF5790173.1"/>
    <property type="molecule type" value="Genomic_DNA"/>
</dbReference>
<sequence length="93" mass="10605">MIEQIFNTSRRLETLTSGRSKGRGSEVVHRSSRDRRFKLMGRCLKESRVSKSEPQDSSLSKAILLIITAITLFLSLQKPFRRCKSKSCDTVDT</sequence>
<gene>
    <name evidence="2" type="ORF">HannXRQ_Chr09g0249751</name>
    <name evidence="1" type="ORF">HanXRQr2_Chr09g0380011</name>
</gene>
<dbReference type="InParanoid" id="A0A251TTK2"/>
<reference evidence="1 3" key="1">
    <citation type="journal article" date="2017" name="Nature">
        <title>The sunflower genome provides insights into oil metabolism, flowering and Asterid evolution.</title>
        <authorList>
            <person name="Badouin H."/>
            <person name="Gouzy J."/>
            <person name="Grassa C.J."/>
            <person name="Murat F."/>
            <person name="Staton S.E."/>
            <person name="Cottret L."/>
            <person name="Lelandais-Briere C."/>
            <person name="Owens G.L."/>
            <person name="Carrere S."/>
            <person name="Mayjonade B."/>
            <person name="Legrand L."/>
            <person name="Gill N."/>
            <person name="Kane N.C."/>
            <person name="Bowers J.E."/>
            <person name="Hubner S."/>
            <person name="Bellec A."/>
            <person name="Berard A."/>
            <person name="Berges H."/>
            <person name="Blanchet N."/>
            <person name="Boniface M.C."/>
            <person name="Brunel D."/>
            <person name="Catrice O."/>
            <person name="Chaidir N."/>
            <person name="Claudel C."/>
            <person name="Donnadieu C."/>
            <person name="Faraut T."/>
            <person name="Fievet G."/>
            <person name="Helmstetter N."/>
            <person name="King M."/>
            <person name="Knapp S.J."/>
            <person name="Lai Z."/>
            <person name="Le Paslier M.C."/>
            <person name="Lippi Y."/>
            <person name="Lorenzon L."/>
            <person name="Mandel J.R."/>
            <person name="Marage G."/>
            <person name="Marchand G."/>
            <person name="Marquand E."/>
            <person name="Bret-Mestries E."/>
            <person name="Morien E."/>
            <person name="Nambeesan S."/>
            <person name="Nguyen T."/>
            <person name="Pegot-Espagnet P."/>
            <person name="Pouilly N."/>
            <person name="Raftis F."/>
            <person name="Sallet E."/>
            <person name="Schiex T."/>
            <person name="Thomas J."/>
            <person name="Vandecasteele C."/>
            <person name="Vares D."/>
            <person name="Vear F."/>
            <person name="Vautrin S."/>
            <person name="Crespi M."/>
            <person name="Mangin B."/>
            <person name="Burke J.M."/>
            <person name="Salse J."/>
            <person name="Munos S."/>
            <person name="Vincourt P."/>
            <person name="Rieseberg L.H."/>
            <person name="Langlade N.B."/>
        </authorList>
    </citation>
    <scope>NUCLEOTIDE SEQUENCE [LARGE SCALE GENOMIC DNA]</scope>
    <source>
        <strain evidence="3">cv. SF193</strain>
        <tissue evidence="1">Leaves</tissue>
    </source>
</reference>
<dbReference type="AlphaFoldDB" id="A0A251TTK2"/>
<keyword evidence="3" id="KW-1185">Reference proteome</keyword>
<organism evidence="2 3">
    <name type="scientific">Helianthus annuus</name>
    <name type="common">Common sunflower</name>
    <dbReference type="NCBI Taxonomy" id="4232"/>
    <lineage>
        <taxon>Eukaryota</taxon>
        <taxon>Viridiplantae</taxon>
        <taxon>Streptophyta</taxon>
        <taxon>Embryophyta</taxon>
        <taxon>Tracheophyta</taxon>
        <taxon>Spermatophyta</taxon>
        <taxon>Magnoliopsida</taxon>
        <taxon>eudicotyledons</taxon>
        <taxon>Gunneridae</taxon>
        <taxon>Pentapetalae</taxon>
        <taxon>asterids</taxon>
        <taxon>campanulids</taxon>
        <taxon>Asterales</taxon>
        <taxon>Asteraceae</taxon>
        <taxon>Asteroideae</taxon>
        <taxon>Heliantheae alliance</taxon>
        <taxon>Heliantheae</taxon>
        <taxon>Helianthus</taxon>
    </lineage>
</organism>
<evidence type="ECO:0000313" key="2">
    <source>
        <dbReference type="EMBL" id="OTG14470.1"/>
    </source>
</evidence>